<dbReference type="AlphaFoldDB" id="A0A4S8XHF6"/>
<evidence type="ECO:0000256" key="3">
    <source>
        <dbReference type="ARBA" id="ARBA00021132"/>
    </source>
</evidence>
<evidence type="ECO:0000313" key="11">
    <source>
        <dbReference type="Proteomes" id="UP000310687"/>
    </source>
</evidence>
<feature type="region of interest" description="Disordered" evidence="9">
    <location>
        <begin position="217"/>
        <end position="237"/>
    </location>
</feature>
<dbReference type="SMART" id="SM00320">
    <property type="entry name" value="WD40"/>
    <property type="match status" value="4"/>
</dbReference>
<comment type="function">
    <text evidence="1 8">DNA-binding protein that binds to both single- and double-stranded DNA. Binds preferentially to UV-damaged DNA. May be involved in DNA-metabolic processes.</text>
</comment>
<dbReference type="GO" id="GO:0003677">
    <property type="term" value="F:DNA binding"/>
    <property type="evidence" value="ECO:0007669"/>
    <property type="project" value="UniProtKB-UniRule"/>
</dbReference>
<comment type="caution">
    <text evidence="10">The sequence shown here is derived from an EMBL/GenBank/DDBJ whole genome shotgun (WGS) entry which is preliminary data.</text>
</comment>
<reference evidence="10 11" key="1">
    <citation type="submission" date="2018-10" db="EMBL/GenBank/DDBJ databases">
        <title>Fifty Aureobasidium pullulans genomes reveal a recombining polyextremotolerant generalist.</title>
        <authorList>
            <person name="Gostincar C."/>
            <person name="Turk M."/>
            <person name="Zajc J."/>
            <person name="Gunde-Cimerman N."/>
        </authorList>
    </citation>
    <scope>NUCLEOTIDE SEQUENCE [LARGE SCALE GENOMIC DNA]</scope>
    <source>
        <strain evidence="10 11">EXF-11013</strain>
    </source>
</reference>
<dbReference type="InterPro" id="IPR001680">
    <property type="entry name" value="WD40_rpt"/>
</dbReference>
<dbReference type="Proteomes" id="UP000310687">
    <property type="component" value="Unassembled WGS sequence"/>
</dbReference>
<dbReference type="Gene3D" id="2.130.10.10">
    <property type="entry name" value="YVTN repeat-like/Quinoprotein amine dehydrogenase"/>
    <property type="match status" value="1"/>
</dbReference>
<sequence>MPKKSAAELSEYELQRQENIAKNQALLRQLQLEAASAGIAPKKPSRATSDSKSAKKKKTPVQKVKEEVLPRRTSSRLRGIVADSEVAKRKAEEEHELLAQAERAKRQRVSEDLRFSDVVVAGKDWDQSGNFLRLVGPANPGERTFSAQDVKETTDKELKELRERMSGLDLWEGFEPNRIKITPERIYSLGFHPTTDKALVFAGDKLGSLGLFDASQQPSATIKNEDDDESDDEEASPQITTLKIHTRTISAFQFSPHDTNALYSASYDSSIRKLDLAKGVATEAYAPISKDDDEPLSGVEMSQFDPHNLFFSTLNGNFGRHDTRSKPGKGTDIYGLSEKKIGGFSLHPAQPHIFATASLDRYLRLWDLRMLKGKGDERGPAEVGAHESRLSVSHAAFNSAGQVATASYDDTVKVYDFSSAATWDAGVELDEAQMTPTTVIPHNNQTGRWVTILRAQWQLQPADNIQRFVIGNMNRFVDVYTGDGQQLAQLGGDGITAVPSVAQFHQTKDWIAAGTASGKLCLWM</sequence>
<evidence type="ECO:0000256" key="6">
    <source>
        <dbReference type="ARBA" id="ARBA00022763"/>
    </source>
</evidence>
<dbReference type="InterPro" id="IPR050853">
    <property type="entry name" value="WD_repeat_DNA-damage-binding"/>
</dbReference>
<dbReference type="SUPFAM" id="SSF50978">
    <property type="entry name" value="WD40 repeat-like"/>
    <property type="match status" value="1"/>
</dbReference>
<evidence type="ECO:0000256" key="9">
    <source>
        <dbReference type="SAM" id="MobiDB-lite"/>
    </source>
</evidence>
<dbReference type="Pfam" id="PF00400">
    <property type="entry name" value="WD40"/>
    <property type="match status" value="2"/>
</dbReference>
<evidence type="ECO:0000256" key="2">
    <source>
        <dbReference type="ARBA" id="ARBA00005434"/>
    </source>
</evidence>
<protein>
    <recommendedName>
        <fullName evidence="3 8">DNA damage-binding protein CMR1</fullName>
    </recommendedName>
</protein>
<evidence type="ECO:0000256" key="7">
    <source>
        <dbReference type="ARBA" id="ARBA00023125"/>
    </source>
</evidence>
<dbReference type="EMBL" id="QZAL01000094">
    <property type="protein sequence ID" value="THW39323.1"/>
    <property type="molecule type" value="Genomic_DNA"/>
</dbReference>
<dbReference type="InterPro" id="IPR036322">
    <property type="entry name" value="WD40_repeat_dom_sf"/>
</dbReference>
<evidence type="ECO:0000256" key="8">
    <source>
        <dbReference type="RuleBase" id="RU365004"/>
    </source>
</evidence>
<dbReference type="PANTHER" id="PTHR14773:SF0">
    <property type="entry name" value="WD REPEAT-CONTAINING PROTEIN 76"/>
    <property type="match status" value="1"/>
</dbReference>
<organism evidence="10 11">
    <name type="scientific">Aureobasidium pullulans</name>
    <name type="common">Black yeast</name>
    <name type="synonym">Pullularia pullulans</name>
    <dbReference type="NCBI Taxonomy" id="5580"/>
    <lineage>
        <taxon>Eukaryota</taxon>
        <taxon>Fungi</taxon>
        <taxon>Dikarya</taxon>
        <taxon>Ascomycota</taxon>
        <taxon>Pezizomycotina</taxon>
        <taxon>Dothideomycetes</taxon>
        <taxon>Dothideomycetidae</taxon>
        <taxon>Dothideales</taxon>
        <taxon>Saccotheciaceae</taxon>
        <taxon>Aureobasidium</taxon>
    </lineage>
</organism>
<keyword evidence="6 8" id="KW-0227">DNA damage</keyword>
<proteinExistence type="inferred from homology"/>
<dbReference type="FunFam" id="2.130.10.10:FF:000562">
    <property type="entry name" value="DNA damage-binding protein CMR1"/>
    <property type="match status" value="1"/>
</dbReference>
<name>A0A4S8XHF6_AURPU</name>
<evidence type="ECO:0000313" key="10">
    <source>
        <dbReference type="EMBL" id="THW39323.1"/>
    </source>
</evidence>
<evidence type="ECO:0000256" key="4">
    <source>
        <dbReference type="ARBA" id="ARBA00022574"/>
    </source>
</evidence>
<dbReference type="PANTHER" id="PTHR14773">
    <property type="entry name" value="WD REPEAT-CONTAINING PROTEIN 76"/>
    <property type="match status" value="1"/>
</dbReference>
<dbReference type="GO" id="GO:2000001">
    <property type="term" value="P:regulation of DNA damage checkpoint"/>
    <property type="evidence" value="ECO:0007669"/>
    <property type="project" value="TreeGrafter"/>
</dbReference>
<accession>A0A4S8XHF6</accession>
<keyword evidence="5" id="KW-0677">Repeat</keyword>
<evidence type="ECO:0000256" key="5">
    <source>
        <dbReference type="ARBA" id="ARBA00022737"/>
    </source>
</evidence>
<gene>
    <name evidence="10" type="ORF">D6D22_06332</name>
</gene>
<dbReference type="InterPro" id="IPR015943">
    <property type="entry name" value="WD40/YVTN_repeat-like_dom_sf"/>
</dbReference>
<evidence type="ECO:0000256" key="1">
    <source>
        <dbReference type="ARBA" id="ARBA00002653"/>
    </source>
</evidence>
<keyword evidence="7 8" id="KW-0238">DNA-binding</keyword>
<comment type="similarity">
    <text evidence="2 8">Belongs to the WD repeat DDB2/WDR76 family.</text>
</comment>
<keyword evidence="4 8" id="KW-0853">WD repeat</keyword>
<dbReference type="GO" id="GO:0005634">
    <property type="term" value="C:nucleus"/>
    <property type="evidence" value="ECO:0007669"/>
    <property type="project" value="TreeGrafter"/>
</dbReference>
<feature type="compositionally biased region" description="Acidic residues" evidence="9">
    <location>
        <begin position="225"/>
        <end position="235"/>
    </location>
</feature>
<dbReference type="GO" id="GO:0006974">
    <property type="term" value="P:DNA damage response"/>
    <property type="evidence" value="ECO:0007669"/>
    <property type="project" value="UniProtKB-KW"/>
</dbReference>
<feature type="region of interest" description="Disordered" evidence="9">
    <location>
        <begin position="35"/>
        <end position="74"/>
    </location>
</feature>